<name>A0A6G3ZRN8_9BACL</name>
<accession>A0A6G3ZRN8</accession>
<evidence type="ECO:0000259" key="2">
    <source>
        <dbReference type="PROSITE" id="PS50172"/>
    </source>
</evidence>
<dbReference type="InterPro" id="IPR001357">
    <property type="entry name" value="BRCT_dom"/>
</dbReference>
<feature type="transmembrane region" description="Helical" evidence="1">
    <location>
        <begin position="6"/>
        <end position="27"/>
    </location>
</feature>
<comment type="caution">
    <text evidence="3">The sequence shown here is derived from an EMBL/GenBank/DDBJ whole genome shotgun (WGS) entry which is preliminary data.</text>
</comment>
<dbReference type="RefSeq" id="WP_163940731.1">
    <property type="nucleotide sequence ID" value="NZ_JAAIKC010000001.1"/>
</dbReference>
<keyword evidence="1" id="KW-1133">Transmembrane helix</keyword>
<keyword evidence="1" id="KW-0472">Membrane</keyword>
<sequence>MLPIYGKIAMLLMFLIIIPGAGVAIYFGSVKKNESKMVASIVMTIVPCIPLAIMLITAANQKSGNEIETQIKSLGGTLVSVQKVKSNETPFIPVPKTFGEHYKIQYKLSGQIRVAWFRSEKALIQSPEPVFEEKWILQ</sequence>
<keyword evidence="1" id="KW-0812">Transmembrane</keyword>
<feature type="transmembrane region" description="Helical" evidence="1">
    <location>
        <begin position="39"/>
        <end position="59"/>
    </location>
</feature>
<evidence type="ECO:0000313" key="3">
    <source>
        <dbReference type="EMBL" id="NEW04876.1"/>
    </source>
</evidence>
<reference evidence="3" key="1">
    <citation type="submission" date="2020-02" db="EMBL/GenBank/DDBJ databases">
        <authorList>
            <person name="Shen X.-R."/>
            <person name="Zhang Y.-X."/>
        </authorList>
    </citation>
    <scope>NUCLEOTIDE SEQUENCE</scope>
    <source>
        <strain evidence="3">SYP-B3998</strain>
    </source>
</reference>
<protein>
    <recommendedName>
        <fullName evidence="2">BRCT domain-containing protein</fullName>
    </recommendedName>
</protein>
<gene>
    <name evidence="3" type="ORF">GK047_02435</name>
</gene>
<proteinExistence type="predicted"/>
<dbReference type="PROSITE" id="PS50172">
    <property type="entry name" value="BRCT"/>
    <property type="match status" value="1"/>
</dbReference>
<organism evidence="3">
    <name type="scientific">Paenibacillus sp. SYP-B3998</name>
    <dbReference type="NCBI Taxonomy" id="2678564"/>
    <lineage>
        <taxon>Bacteria</taxon>
        <taxon>Bacillati</taxon>
        <taxon>Bacillota</taxon>
        <taxon>Bacilli</taxon>
        <taxon>Bacillales</taxon>
        <taxon>Paenibacillaceae</taxon>
        <taxon>Paenibacillus</taxon>
    </lineage>
</organism>
<evidence type="ECO:0000256" key="1">
    <source>
        <dbReference type="SAM" id="Phobius"/>
    </source>
</evidence>
<dbReference type="AlphaFoldDB" id="A0A6G3ZRN8"/>
<dbReference type="EMBL" id="JAAIKC010000001">
    <property type="protein sequence ID" value="NEW04876.1"/>
    <property type="molecule type" value="Genomic_DNA"/>
</dbReference>
<feature type="domain" description="BRCT" evidence="2">
    <location>
        <begin position="33"/>
        <end position="138"/>
    </location>
</feature>